<comment type="caution">
    <text evidence="1">The sequence shown here is derived from an EMBL/GenBank/DDBJ whole genome shotgun (WGS) entry which is preliminary data.</text>
</comment>
<evidence type="ECO:0000313" key="1">
    <source>
        <dbReference type="EMBL" id="POS75623.1"/>
    </source>
</evidence>
<reference evidence="1" key="1">
    <citation type="submission" date="2017-09" db="EMBL/GenBank/DDBJ databases">
        <title>Polyketide synthases of a Diaporthe helianthi virulent isolate.</title>
        <authorList>
            <person name="Baroncelli R."/>
        </authorList>
    </citation>
    <scope>NUCLEOTIDE SEQUENCE [LARGE SCALE GENOMIC DNA]</scope>
    <source>
        <strain evidence="1">7/96</strain>
    </source>
</reference>
<gene>
    <name evidence="1" type="ORF">DHEL01_v205982</name>
</gene>
<evidence type="ECO:0008006" key="3">
    <source>
        <dbReference type="Google" id="ProtNLM"/>
    </source>
</evidence>
<dbReference type="InterPro" id="IPR036047">
    <property type="entry name" value="F-box-like_dom_sf"/>
</dbReference>
<keyword evidence="2" id="KW-1185">Reference proteome</keyword>
<dbReference type="AlphaFoldDB" id="A0A2P5HZE9"/>
<organism evidence="1 2">
    <name type="scientific">Diaporthe helianthi</name>
    <dbReference type="NCBI Taxonomy" id="158607"/>
    <lineage>
        <taxon>Eukaryota</taxon>
        <taxon>Fungi</taxon>
        <taxon>Dikarya</taxon>
        <taxon>Ascomycota</taxon>
        <taxon>Pezizomycotina</taxon>
        <taxon>Sordariomycetes</taxon>
        <taxon>Sordariomycetidae</taxon>
        <taxon>Diaporthales</taxon>
        <taxon>Diaporthaceae</taxon>
        <taxon>Diaporthe</taxon>
    </lineage>
</organism>
<evidence type="ECO:0000313" key="2">
    <source>
        <dbReference type="Proteomes" id="UP000094444"/>
    </source>
</evidence>
<name>A0A2P5HZE9_DIAHE</name>
<dbReference type="STRING" id="158607.A0A2P5HZE9"/>
<accession>A0A2P5HZE9</accession>
<dbReference type="SUPFAM" id="SSF81383">
    <property type="entry name" value="F-box domain"/>
    <property type="match status" value="1"/>
</dbReference>
<dbReference type="EMBL" id="MAVT02000464">
    <property type="protein sequence ID" value="POS75623.1"/>
    <property type="molecule type" value="Genomic_DNA"/>
</dbReference>
<dbReference type="InParanoid" id="A0A2P5HZE9"/>
<dbReference type="Proteomes" id="UP000094444">
    <property type="component" value="Unassembled WGS sequence"/>
</dbReference>
<sequence>MDTSNSQSPLEITELLELVLRHLDRGKVLQLQQVSRFWLQTISESPLLQQKLFFQPLPPSKTAGRDPEFNPLLKPLFPFLFASHPCLGQHVCQTRAEWFIGSWFRDFKRRTAVLHPKASWRRMLPVQPAAPIDGAMIADYYELNEVMKNSLEFCEVDSSKHAPTLTAGSNLGQNATMGLLYDLILHFYTWPKYIHKGVYVQWNMFKYEPPPGQEYLGFHSPQKWVFFCTPTSWPDSSLHPKHYQALTPRNTITIHVSDVRCGDGCKWRQNSAVLTRLVRLPEGVLRTDDKANRYTLGNLFRSYEIWGRLPQGLKSDLEIERSGKTQSEIELELMARYREDRADSTPDDYF</sequence>
<proteinExistence type="predicted"/>
<dbReference type="OrthoDB" id="3800738at2759"/>
<protein>
    <recommendedName>
        <fullName evidence="3">F-box domain-containing protein</fullName>
    </recommendedName>
</protein>